<evidence type="ECO:0000256" key="6">
    <source>
        <dbReference type="SAM" id="MobiDB-lite"/>
    </source>
</evidence>
<evidence type="ECO:0000313" key="9">
    <source>
        <dbReference type="EMBL" id="KAB2332808.1"/>
    </source>
</evidence>
<evidence type="ECO:0000256" key="3">
    <source>
        <dbReference type="ARBA" id="ARBA00023002"/>
    </source>
</evidence>
<keyword evidence="4" id="KW-1015">Disulfide bond</keyword>
<evidence type="ECO:0000259" key="8">
    <source>
        <dbReference type="PROSITE" id="PS51352"/>
    </source>
</evidence>
<dbReference type="PANTHER" id="PTHR13887:SF14">
    <property type="entry name" value="DISULFIDE BOND FORMATION PROTEIN D"/>
    <property type="match status" value="1"/>
</dbReference>
<dbReference type="GO" id="GO:0016491">
    <property type="term" value="F:oxidoreductase activity"/>
    <property type="evidence" value="ECO:0007669"/>
    <property type="project" value="UniProtKB-KW"/>
</dbReference>
<dbReference type="Pfam" id="PF13462">
    <property type="entry name" value="Thioredoxin_4"/>
    <property type="match status" value="1"/>
</dbReference>
<dbReference type="InterPro" id="IPR012336">
    <property type="entry name" value="Thioredoxin-like_fold"/>
</dbReference>
<organism evidence="9 10">
    <name type="scientific">Bacillus mesophilum</name>
    <dbReference type="NCBI Taxonomy" id="1071718"/>
    <lineage>
        <taxon>Bacteria</taxon>
        <taxon>Bacillati</taxon>
        <taxon>Bacillota</taxon>
        <taxon>Bacilli</taxon>
        <taxon>Bacillales</taxon>
        <taxon>Bacillaceae</taxon>
        <taxon>Bacillus</taxon>
    </lineage>
</organism>
<dbReference type="PANTHER" id="PTHR13887">
    <property type="entry name" value="GLUTATHIONE S-TRANSFERASE KAPPA"/>
    <property type="match status" value="1"/>
</dbReference>
<feature type="domain" description="Thioredoxin" evidence="8">
    <location>
        <begin position="17"/>
        <end position="225"/>
    </location>
</feature>
<dbReference type="EMBL" id="WBOT01000003">
    <property type="protein sequence ID" value="KAB2332808.1"/>
    <property type="molecule type" value="Genomic_DNA"/>
</dbReference>
<comment type="caution">
    <text evidence="9">The sequence shown here is derived from an EMBL/GenBank/DDBJ whole genome shotgun (WGS) entry which is preliminary data.</text>
</comment>
<feature type="transmembrane region" description="Helical" evidence="7">
    <location>
        <begin position="12"/>
        <end position="29"/>
    </location>
</feature>
<name>A0A7V7RMS2_9BACI</name>
<sequence length="228" mass="25600">MSQKKKSSNTFIIVLTLLVFASIAVFVVLNSNNQKENEPGTEFSKQPSLEKQPRLGEEDAPVKVVEFGDFKCPACKAWGESIYPQLVDDYVESGQVEFGYINVLFHGEESTLGSAAAEAVLKLEPESYWDFHKKLFAEQPENDHDTVWLTVDKIHEVAAETTGIAAEDLEAAMQTEAVVEEVNKDTSLVEEYEIQLTPTIMVNEVMIEDPFDYEKIKSVIDEALEDQE</sequence>
<keyword evidence="7" id="KW-0472">Membrane</keyword>
<reference evidence="9 10" key="1">
    <citation type="journal article" date="2014" name="Arch. Microbiol.">
        <title>Bacillus mesophilum sp. nov., strain IITR-54T, a novel 4-chlorobiphenyl dechlorinating bacterium.</title>
        <authorList>
            <person name="Manickam N."/>
            <person name="Singh N.K."/>
            <person name="Bajaj A."/>
            <person name="Kumar R.M."/>
            <person name="Kaur G."/>
            <person name="Kaur N."/>
            <person name="Bala M."/>
            <person name="Kumar A."/>
            <person name="Mayilraj S."/>
        </authorList>
    </citation>
    <scope>NUCLEOTIDE SEQUENCE [LARGE SCALE GENOMIC DNA]</scope>
    <source>
        <strain evidence="9 10">IITR-54</strain>
    </source>
</reference>
<evidence type="ECO:0000256" key="7">
    <source>
        <dbReference type="SAM" id="Phobius"/>
    </source>
</evidence>
<keyword evidence="7" id="KW-1133">Transmembrane helix</keyword>
<keyword evidence="3" id="KW-0560">Oxidoreductase</keyword>
<dbReference type="Proteomes" id="UP000441354">
    <property type="component" value="Unassembled WGS sequence"/>
</dbReference>
<dbReference type="AlphaFoldDB" id="A0A7V7RMS2"/>
<dbReference type="RefSeq" id="WP_151574142.1">
    <property type="nucleotide sequence ID" value="NZ_WBOT01000003.1"/>
</dbReference>
<accession>A0A7V7RMS2</accession>
<dbReference type="Gene3D" id="3.40.30.10">
    <property type="entry name" value="Glutaredoxin"/>
    <property type="match status" value="1"/>
</dbReference>
<evidence type="ECO:0000313" key="10">
    <source>
        <dbReference type="Proteomes" id="UP000441354"/>
    </source>
</evidence>
<dbReference type="InterPro" id="IPR036249">
    <property type="entry name" value="Thioredoxin-like_sf"/>
</dbReference>
<dbReference type="InterPro" id="IPR013766">
    <property type="entry name" value="Thioredoxin_domain"/>
</dbReference>
<keyword evidence="2" id="KW-0732">Signal</keyword>
<keyword evidence="5" id="KW-0676">Redox-active center</keyword>
<keyword evidence="10" id="KW-1185">Reference proteome</keyword>
<keyword evidence="7" id="KW-0812">Transmembrane</keyword>
<evidence type="ECO:0000256" key="5">
    <source>
        <dbReference type="ARBA" id="ARBA00023284"/>
    </source>
</evidence>
<dbReference type="SUPFAM" id="SSF52833">
    <property type="entry name" value="Thioredoxin-like"/>
    <property type="match status" value="1"/>
</dbReference>
<evidence type="ECO:0000256" key="4">
    <source>
        <dbReference type="ARBA" id="ARBA00023157"/>
    </source>
</evidence>
<dbReference type="PROSITE" id="PS51352">
    <property type="entry name" value="THIOREDOXIN_2"/>
    <property type="match status" value="1"/>
</dbReference>
<feature type="region of interest" description="Disordered" evidence="6">
    <location>
        <begin position="35"/>
        <end position="55"/>
    </location>
</feature>
<protein>
    <submittedName>
        <fullName evidence="9">Thioredoxin domain-containing protein</fullName>
    </submittedName>
</protein>
<comment type="similarity">
    <text evidence="1">Belongs to the thioredoxin family. DsbA subfamily.</text>
</comment>
<dbReference type="OrthoDB" id="117402at2"/>
<evidence type="ECO:0000256" key="2">
    <source>
        <dbReference type="ARBA" id="ARBA00022729"/>
    </source>
</evidence>
<gene>
    <name evidence="9" type="ORF">F7732_12040</name>
</gene>
<proteinExistence type="inferred from homology"/>
<evidence type="ECO:0000256" key="1">
    <source>
        <dbReference type="ARBA" id="ARBA00005791"/>
    </source>
</evidence>